<reference evidence="1" key="1">
    <citation type="journal article" date="2015" name="Nature">
        <title>Complex archaea that bridge the gap between prokaryotes and eukaryotes.</title>
        <authorList>
            <person name="Spang A."/>
            <person name="Saw J.H."/>
            <person name="Jorgensen S.L."/>
            <person name="Zaremba-Niedzwiedzka K."/>
            <person name="Martijn J."/>
            <person name="Lind A.E."/>
            <person name="van Eijk R."/>
            <person name="Schleper C."/>
            <person name="Guy L."/>
            <person name="Ettema T.J."/>
        </authorList>
    </citation>
    <scope>NUCLEOTIDE SEQUENCE</scope>
</reference>
<sequence>MTRYLLPNYDGTTVYVTDNGTFVGLFRSPQTNERGEFISTLERAISADTLPALKDLLDAIKDKQDAFARRQDR</sequence>
<accession>A0A0F9KFH2</accession>
<organism evidence="1">
    <name type="scientific">marine sediment metagenome</name>
    <dbReference type="NCBI Taxonomy" id="412755"/>
    <lineage>
        <taxon>unclassified sequences</taxon>
        <taxon>metagenomes</taxon>
        <taxon>ecological metagenomes</taxon>
    </lineage>
</organism>
<evidence type="ECO:0000313" key="1">
    <source>
        <dbReference type="EMBL" id="KKM80698.1"/>
    </source>
</evidence>
<dbReference type="AlphaFoldDB" id="A0A0F9KFH2"/>
<protein>
    <submittedName>
        <fullName evidence="1">Uncharacterized protein</fullName>
    </submittedName>
</protein>
<gene>
    <name evidence="1" type="ORF">LCGC14_1337210</name>
</gene>
<comment type="caution">
    <text evidence="1">The sequence shown here is derived from an EMBL/GenBank/DDBJ whole genome shotgun (WGS) entry which is preliminary data.</text>
</comment>
<proteinExistence type="predicted"/>
<dbReference type="EMBL" id="LAZR01008140">
    <property type="protein sequence ID" value="KKM80698.1"/>
    <property type="molecule type" value="Genomic_DNA"/>
</dbReference>
<name>A0A0F9KFH2_9ZZZZ</name>